<keyword evidence="2" id="KW-1185">Reference proteome</keyword>
<dbReference type="EMBL" id="BQNB010015447">
    <property type="protein sequence ID" value="GJT40155.1"/>
    <property type="molecule type" value="Genomic_DNA"/>
</dbReference>
<protein>
    <submittedName>
        <fullName evidence="1">Uncharacterized protein</fullName>
    </submittedName>
</protein>
<reference evidence="1" key="1">
    <citation type="journal article" date="2022" name="Int. J. Mol. Sci.">
        <title>Draft Genome of Tanacetum Coccineum: Genomic Comparison of Closely Related Tanacetum-Family Plants.</title>
        <authorList>
            <person name="Yamashiro T."/>
            <person name="Shiraishi A."/>
            <person name="Nakayama K."/>
            <person name="Satake H."/>
        </authorList>
    </citation>
    <scope>NUCLEOTIDE SEQUENCE</scope>
</reference>
<sequence length="174" mass="20244">MSGTIVANLRPTQRNCILEAKVYRKWISKSIPDIRDIAFCCILIDKENNDIQANMDINNIHDFNQLLKLGMVYRISKFLCQEAQFPNNYFEFASHNQLSSRVPYQDENSKMVYPILTGTEVQLSASSASHYYINPIIPKAEQAHATFKEKFKSNHPLQITRHRFEDSEMEKQIN</sequence>
<evidence type="ECO:0000313" key="1">
    <source>
        <dbReference type="EMBL" id="GJT40155.1"/>
    </source>
</evidence>
<reference evidence="1" key="2">
    <citation type="submission" date="2022-01" db="EMBL/GenBank/DDBJ databases">
        <authorList>
            <person name="Yamashiro T."/>
            <person name="Shiraishi A."/>
            <person name="Satake H."/>
            <person name="Nakayama K."/>
        </authorList>
    </citation>
    <scope>NUCLEOTIDE SEQUENCE</scope>
</reference>
<dbReference type="Proteomes" id="UP001151760">
    <property type="component" value="Unassembled WGS sequence"/>
</dbReference>
<evidence type="ECO:0000313" key="2">
    <source>
        <dbReference type="Proteomes" id="UP001151760"/>
    </source>
</evidence>
<comment type="caution">
    <text evidence="1">The sequence shown here is derived from an EMBL/GenBank/DDBJ whole genome shotgun (WGS) entry which is preliminary data.</text>
</comment>
<name>A0ABQ5DLS5_9ASTR</name>
<dbReference type="PANTHER" id="PTHR47165:SF4">
    <property type="entry name" value="OS03G0429900 PROTEIN"/>
    <property type="match status" value="1"/>
</dbReference>
<dbReference type="PANTHER" id="PTHR47165">
    <property type="entry name" value="OS03G0429900 PROTEIN"/>
    <property type="match status" value="1"/>
</dbReference>
<gene>
    <name evidence="1" type="ORF">Tco_0940020</name>
</gene>
<organism evidence="1 2">
    <name type="scientific">Tanacetum coccineum</name>
    <dbReference type="NCBI Taxonomy" id="301880"/>
    <lineage>
        <taxon>Eukaryota</taxon>
        <taxon>Viridiplantae</taxon>
        <taxon>Streptophyta</taxon>
        <taxon>Embryophyta</taxon>
        <taxon>Tracheophyta</taxon>
        <taxon>Spermatophyta</taxon>
        <taxon>Magnoliopsida</taxon>
        <taxon>eudicotyledons</taxon>
        <taxon>Gunneridae</taxon>
        <taxon>Pentapetalae</taxon>
        <taxon>asterids</taxon>
        <taxon>campanulids</taxon>
        <taxon>Asterales</taxon>
        <taxon>Asteraceae</taxon>
        <taxon>Asteroideae</taxon>
        <taxon>Anthemideae</taxon>
        <taxon>Anthemidinae</taxon>
        <taxon>Tanacetum</taxon>
    </lineage>
</organism>
<dbReference type="InterPro" id="IPR012340">
    <property type="entry name" value="NA-bd_OB-fold"/>
</dbReference>
<accession>A0ABQ5DLS5</accession>
<dbReference type="Gene3D" id="2.40.50.140">
    <property type="entry name" value="Nucleic acid-binding proteins"/>
    <property type="match status" value="1"/>
</dbReference>
<proteinExistence type="predicted"/>